<dbReference type="InterPro" id="IPR017867">
    <property type="entry name" value="Tyr_phospatase_low_mol_wt"/>
</dbReference>
<evidence type="ECO:0000256" key="4">
    <source>
        <dbReference type="ARBA" id="ARBA00022912"/>
    </source>
</evidence>
<dbReference type="EMBL" id="FCOM02000042">
    <property type="protein sequence ID" value="SAL82556.1"/>
    <property type="molecule type" value="Genomic_DNA"/>
</dbReference>
<name>A0A158KN41_9BURK</name>
<dbReference type="GO" id="GO:0004725">
    <property type="term" value="F:protein tyrosine phosphatase activity"/>
    <property type="evidence" value="ECO:0007669"/>
    <property type="project" value="UniProtKB-EC"/>
</dbReference>
<evidence type="ECO:0000259" key="7">
    <source>
        <dbReference type="SMART" id="SM00226"/>
    </source>
</evidence>
<accession>A0A158KN41</accession>
<evidence type="ECO:0000256" key="3">
    <source>
        <dbReference type="ARBA" id="ARBA00022801"/>
    </source>
</evidence>
<sequence length="150" mass="16737">MIRSVLVICEGNICRSPLAAALLARELPHLDVTSAGTHALVGWPADPYAVDLMRERGIDLRGHVARTVDHRMVRSHDLILAMTLALRGEVLTRFPFARGRVYRLLHEAQGDVGDPYRQDKATFEASLKQIEVGVLDWRGRIRSMAPTTES</sequence>
<comment type="caution">
    <text evidence="8">The sequence shown here is derived from an EMBL/GenBank/DDBJ whole genome shotgun (WGS) entry which is preliminary data.</text>
</comment>
<feature type="domain" description="Phosphotyrosine protein phosphatase I" evidence="7">
    <location>
        <begin position="3"/>
        <end position="140"/>
    </location>
</feature>
<gene>
    <name evidence="8" type="ORF">AWB74_06306</name>
</gene>
<evidence type="ECO:0000313" key="8">
    <source>
        <dbReference type="EMBL" id="SAL82556.1"/>
    </source>
</evidence>
<dbReference type="PANTHER" id="PTHR11717">
    <property type="entry name" value="LOW MOLECULAR WEIGHT PROTEIN TYROSINE PHOSPHATASE"/>
    <property type="match status" value="1"/>
</dbReference>
<keyword evidence="4" id="KW-0904">Protein phosphatase</keyword>
<dbReference type="PANTHER" id="PTHR11717:SF31">
    <property type="entry name" value="LOW MOLECULAR WEIGHT PROTEIN-TYROSINE-PHOSPHATASE ETP-RELATED"/>
    <property type="match status" value="1"/>
</dbReference>
<dbReference type="Pfam" id="PF01451">
    <property type="entry name" value="LMWPc"/>
    <property type="match status" value="1"/>
</dbReference>
<dbReference type="EC" id="3.1.3.48" evidence="2"/>
<organism evidence="8 9">
    <name type="scientific">Caballeronia arvi</name>
    <dbReference type="NCBI Taxonomy" id="1777135"/>
    <lineage>
        <taxon>Bacteria</taxon>
        <taxon>Pseudomonadati</taxon>
        <taxon>Pseudomonadota</taxon>
        <taxon>Betaproteobacteria</taxon>
        <taxon>Burkholderiales</taxon>
        <taxon>Burkholderiaceae</taxon>
        <taxon>Caballeronia</taxon>
    </lineage>
</organism>
<proteinExistence type="inferred from homology"/>
<feature type="active site" description="Proton donor" evidence="6">
    <location>
        <position position="114"/>
    </location>
</feature>
<dbReference type="Proteomes" id="UP000055019">
    <property type="component" value="Unassembled WGS sequence"/>
</dbReference>
<dbReference type="InterPro" id="IPR023485">
    <property type="entry name" value="Ptyr_pPase"/>
</dbReference>
<evidence type="ECO:0000313" key="9">
    <source>
        <dbReference type="Proteomes" id="UP000055019"/>
    </source>
</evidence>
<keyword evidence="9" id="KW-1185">Reference proteome</keyword>
<dbReference type="SMART" id="SM00226">
    <property type="entry name" value="LMWPc"/>
    <property type="match status" value="1"/>
</dbReference>
<evidence type="ECO:0000256" key="5">
    <source>
        <dbReference type="ARBA" id="ARBA00051722"/>
    </source>
</evidence>
<dbReference type="AlphaFoldDB" id="A0A158KN41"/>
<dbReference type="RefSeq" id="WP_061150535.1">
    <property type="nucleotide sequence ID" value="NZ_FCOM02000042.1"/>
</dbReference>
<dbReference type="InterPro" id="IPR050438">
    <property type="entry name" value="LMW_PTPase"/>
</dbReference>
<evidence type="ECO:0000256" key="6">
    <source>
        <dbReference type="PIRSR" id="PIRSR617867-1"/>
    </source>
</evidence>
<keyword evidence="3" id="KW-0378">Hydrolase</keyword>
<evidence type="ECO:0000256" key="1">
    <source>
        <dbReference type="ARBA" id="ARBA00011063"/>
    </source>
</evidence>
<comment type="catalytic activity">
    <reaction evidence="5">
        <text>O-phospho-L-tyrosyl-[protein] + H2O = L-tyrosyl-[protein] + phosphate</text>
        <dbReference type="Rhea" id="RHEA:10684"/>
        <dbReference type="Rhea" id="RHEA-COMP:10136"/>
        <dbReference type="Rhea" id="RHEA-COMP:20101"/>
        <dbReference type="ChEBI" id="CHEBI:15377"/>
        <dbReference type="ChEBI" id="CHEBI:43474"/>
        <dbReference type="ChEBI" id="CHEBI:46858"/>
        <dbReference type="ChEBI" id="CHEBI:61978"/>
        <dbReference type="EC" id="3.1.3.48"/>
    </reaction>
</comment>
<feature type="active site" evidence="6">
    <location>
        <position position="15"/>
    </location>
</feature>
<comment type="similarity">
    <text evidence="1">Belongs to the low molecular weight phosphotyrosine protein phosphatase family.</text>
</comment>
<protein>
    <recommendedName>
        <fullName evidence="2">protein-tyrosine-phosphatase</fullName>
        <ecNumber evidence="2">3.1.3.48</ecNumber>
    </recommendedName>
</protein>
<dbReference type="OrthoDB" id="9784339at2"/>
<dbReference type="PRINTS" id="PR00719">
    <property type="entry name" value="LMWPTPASE"/>
</dbReference>
<evidence type="ECO:0000256" key="2">
    <source>
        <dbReference type="ARBA" id="ARBA00013064"/>
    </source>
</evidence>
<dbReference type="InterPro" id="IPR036196">
    <property type="entry name" value="Ptyr_pPase_sf"/>
</dbReference>
<dbReference type="SUPFAM" id="SSF52788">
    <property type="entry name" value="Phosphotyrosine protein phosphatases I"/>
    <property type="match status" value="1"/>
</dbReference>
<reference evidence="8" key="1">
    <citation type="submission" date="2016-01" db="EMBL/GenBank/DDBJ databases">
        <authorList>
            <person name="Peeters C."/>
        </authorList>
    </citation>
    <scope>NUCLEOTIDE SEQUENCE [LARGE SCALE GENOMIC DNA]</scope>
    <source>
        <strain evidence="8">LMG 29317</strain>
    </source>
</reference>
<feature type="active site" description="Nucleophile" evidence="6">
    <location>
        <position position="9"/>
    </location>
</feature>
<dbReference type="Gene3D" id="3.40.50.2300">
    <property type="match status" value="1"/>
</dbReference>